<dbReference type="PROSITE" id="PS01108">
    <property type="entry name" value="RIBOSOMAL_L24"/>
    <property type="match status" value="1"/>
</dbReference>
<dbReference type="SUPFAM" id="SSF50104">
    <property type="entry name" value="Translation proteins SH3-like domain"/>
    <property type="match status" value="1"/>
</dbReference>
<dbReference type="GO" id="GO:0005840">
    <property type="term" value="C:ribosome"/>
    <property type="evidence" value="ECO:0007669"/>
    <property type="project" value="UniProtKB-KW"/>
</dbReference>
<evidence type="ECO:0000256" key="5">
    <source>
        <dbReference type="ARBA" id="ARBA00023274"/>
    </source>
</evidence>
<dbReference type="GO" id="GO:0019843">
    <property type="term" value="F:rRNA binding"/>
    <property type="evidence" value="ECO:0007669"/>
    <property type="project" value="UniProtKB-UniRule"/>
</dbReference>
<dbReference type="GO" id="GO:0003735">
    <property type="term" value="F:structural constituent of ribosome"/>
    <property type="evidence" value="ECO:0007669"/>
    <property type="project" value="InterPro"/>
</dbReference>
<dbReference type="Pfam" id="PF00467">
    <property type="entry name" value="KOW"/>
    <property type="match status" value="1"/>
</dbReference>
<feature type="domain" description="KOW" evidence="10">
    <location>
        <begin position="3"/>
        <end position="30"/>
    </location>
</feature>
<evidence type="ECO:0000256" key="2">
    <source>
        <dbReference type="ARBA" id="ARBA00022730"/>
    </source>
</evidence>
<sequence length="108" mass="11624">MRKIKSDDEVMVIAGRDKGKRGKVVKVLSDGRLIVSGVHMVKKHQKPNPQAGVAGGIVGKEAPIQASNVAIFNPATEKADRVAFKFVEDGESTKKIRVFKSNGEAIDP</sequence>
<keyword evidence="2 8" id="KW-0699">rRNA-binding</keyword>
<dbReference type="NCBIfam" id="TIGR01079">
    <property type="entry name" value="rplX_bact"/>
    <property type="match status" value="1"/>
</dbReference>
<evidence type="ECO:0000256" key="9">
    <source>
        <dbReference type="RuleBase" id="RU003477"/>
    </source>
</evidence>
<protein>
    <recommendedName>
        <fullName evidence="6 8">Large ribosomal subunit protein uL24</fullName>
    </recommendedName>
</protein>
<organism evidence="11 12">
    <name type="scientific">Candidatus Endobugula sertula</name>
    <name type="common">Bugula neritina bacterial symbiont</name>
    <dbReference type="NCBI Taxonomy" id="62101"/>
    <lineage>
        <taxon>Bacteria</taxon>
        <taxon>Pseudomonadati</taxon>
        <taxon>Pseudomonadota</taxon>
        <taxon>Gammaproteobacteria</taxon>
        <taxon>Cellvibrionales</taxon>
        <taxon>Cellvibrionaceae</taxon>
        <taxon>Candidatus Endobugula</taxon>
    </lineage>
</organism>
<keyword evidence="3 8" id="KW-0694">RNA-binding</keyword>
<accession>A0A1D2QTI5</accession>
<dbReference type="Gene3D" id="2.30.30.30">
    <property type="match status" value="1"/>
</dbReference>
<dbReference type="GO" id="GO:0006412">
    <property type="term" value="P:translation"/>
    <property type="evidence" value="ECO:0007669"/>
    <property type="project" value="UniProtKB-UniRule"/>
</dbReference>
<evidence type="ECO:0000256" key="7">
    <source>
        <dbReference type="ARBA" id="ARBA00058688"/>
    </source>
</evidence>
<evidence type="ECO:0000259" key="10">
    <source>
        <dbReference type="SMART" id="SM00739"/>
    </source>
</evidence>
<reference evidence="11 12" key="1">
    <citation type="journal article" date="2016" name="Appl. Environ. Microbiol.">
        <title>Lack of Overt Genome Reduction in the Bryostatin-Producing Bryozoan Symbiont "Candidatus Endobugula sertula".</title>
        <authorList>
            <person name="Miller I.J."/>
            <person name="Vanee N."/>
            <person name="Fong S.S."/>
            <person name="Lim-Fong G.E."/>
            <person name="Kwan J.C."/>
        </authorList>
    </citation>
    <scope>NUCLEOTIDE SEQUENCE [LARGE SCALE GENOMIC DNA]</scope>
    <source>
        <strain evidence="11">AB1-4</strain>
    </source>
</reference>
<dbReference type="Proteomes" id="UP000242502">
    <property type="component" value="Unassembled WGS sequence"/>
</dbReference>
<evidence type="ECO:0000256" key="3">
    <source>
        <dbReference type="ARBA" id="ARBA00022884"/>
    </source>
</evidence>
<dbReference type="FunFam" id="2.30.30.30:FF:000004">
    <property type="entry name" value="50S ribosomal protein L24"/>
    <property type="match status" value="1"/>
</dbReference>
<dbReference type="PANTHER" id="PTHR12903">
    <property type="entry name" value="MITOCHONDRIAL RIBOSOMAL PROTEIN L24"/>
    <property type="match status" value="1"/>
</dbReference>
<dbReference type="EMBL" id="MDLC01000003">
    <property type="protein sequence ID" value="ODS24902.1"/>
    <property type="molecule type" value="Genomic_DNA"/>
</dbReference>
<comment type="caution">
    <text evidence="11">The sequence shown here is derived from an EMBL/GenBank/DDBJ whole genome shotgun (WGS) entry which is preliminary data.</text>
</comment>
<dbReference type="InterPro" id="IPR005825">
    <property type="entry name" value="Ribosomal_uL24_CS"/>
</dbReference>
<dbReference type="GO" id="GO:1990904">
    <property type="term" value="C:ribonucleoprotein complex"/>
    <property type="evidence" value="ECO:0007669"/>
    <property type="project" value="UniProtKB-KW"/>
</dbReference>
<gene>
    <name evidence="8" type="primary">rplX</name>
    <name evidence="11" type="ORF">AB835_01165</name>
</gene>
<dbReference type="HAMAP" id="MF_01326_B">
    <property type="entry name" value="Ribosomal_uL24_B"/>
    <property type="match status" value="1"/>
</dbReference>
<comment type="similarity">
    <text evidence="1 8 9">Belongs to the universal ribosomal protein uL24 family.</text>
</comment>
<evidence type="ECO:0000256" key="8">
    <source>
        <dbReference type="HAMAP-Rule" id="MF_01326"/>
    </source>
</evidence>
<comment type="subunit">
    <text evidence="8">Part of the 50S ribosomal subunit.</text>
</comment>
<dbReference type="InterPro" id="IPR057264">
    <property type="entry name" value="Ribosomal_uL24_C"/>
</dbReference>
<comment type="function">
    <text evidence="7 8">One of the proteins that surrounds the polypeptide exit tunnel on the outside of the subunit.</text>
</comment>
<dbReference type="InterPro" id="IPR041988">
    <property type="entry name" value="Ribosomal_uL24_KOW"/>
</dbReference>
<dbReference type="InterPro" id="IPR005824">
    <property type="entry name" value="KOW"/>
</dbReference>
<keyword evidence="4 8" id="KW-0689">Ribosomal protein</keyword>
<proteinExistence type="inferred from homology"/>
<keyword evidence="5 8" id="KW-0687">Ribonucleoprotein</keyword>
<name>A0A1D2QTI5_9GAMM</name>
<dbReference type="STRING" id="62101.AB835_01165"/>
<dbReference type="InterPro" id="IPR014722">
    <property type="entry name" value="Rib_uL2_dom2"/>
</dbReference>
<evidence type="ECO:0000313" key="11">
    <source>
        <dbReference type="EMBL" id="ODS24902.1"/>
    </source>
</evidence>
<evidence type="ECO:0000256" key="1">
    <source>
        <dbReference type="ARBA" id="ARBA00010618"/>
    </source>
</evidence>
<dbReference type="CDD" id="cd06089">
    <property type="entry name" value="KOW_RPL26"/>
    <property type="match status" value="1"/>
</dbReference>
<evidence type="ECO:0000313" key="12">
    <source>
        <dbReference type="Proteomes" id="UP000242502"/>
    </source>
</evidence>
<dbReference type="AlphaFoldDB" id="A0A1D2QTI5"/>
<evidence type="ECO:0000256" key="4">
    <source>
        <dbReference type="ARBA" id="ARBA00022980"/>
    </source>
</evidence>
<evidence type="ECO:0000256" key="6">
    <source>
        <dbReference type="ARBA" id="ARBA00035206"/>
    </source>
</evidence>
<dbReference type="Pfam" id="PF17136">
    <property type="entry name" value="ribosomal_L24"/>
    <property type="match status" value="1"/>
</dbReference>
<dbReference type="InterPro" id="IPR003256">
    <property type="entry name" value="Ribosomal_uL24"/>
</dbReference>
<comment type="function">
    <text evidence="8">One of two assembly initiator proteins, it binds directly to the 5'-end of the 23S rRNA, where it nucleates assembly of the 50S subunit.</text>
</comment>
<dbReference type="InterPro" id="IPR008991">
    <property type="entry name" value="Translation_prot_SH3-like_sf"/>
</dbReference>
<dbReference type="SMART" id="SM00739">
    <property type="entry name" value="KOW"/>
    <property type="match status" value="1"/>
</dbReference>